<dbReference type="FunCoup" id="A0A1V9XTF5">
    <property type="interactions" value="738"/>
</dbReference>
<keyword evidence="2 4" id="KW-0689">Ribosomal protein</keyword>
<dbReference type="Proteomes" id="UP000192247">
    <property type="component" value="Unassembled WGS sequence"/>
</dbReference>
<protein>
    <submittedName>
        <fullName evidence="4">28S ribosomal protein S9</fullName>
    </submittedName>
</protein>
<comment type="similarity">
    <text evidence="1">Belongs to the universal ribosomal protein uS9 family.</text>
</comment>
<dbReference type="STRING" id="418985.A0A1V9XTF5"/>
<dbReference type="InterPro" id="IPR000754">
    <property type="entry name" value="Ribosomal_uS9"/>
</dbReference>
<sequence length="465" mass="53149">MLLSRIIVSKKVARDGASGWVNIVARSSRQTSDTKASSVTTSVGETTALGSNSEIILPAKRGVTKVQKINKAMQAYLERAQKHEHFLRKQGEDFSLGKRHLANMMGWDPENITQQDIDNAIAYLLPSGLFEPLARPMMKPPEQIFSREKAAEFDYTGRPFHYLFYTTKPYFYGTLHDAVTQMTKLNKHESRMIKMGHRCASEKSKIKMQDTRWLTKEELEALLVEDVTDEQYEYFIRTMTRLAEHPYSLETQGFILKYRKELVSNVSKQNIEPLKHDEAGNPYSEARGKLSSLSRLFEISKKYVCPYSSGRKGVIAKVTVRGNGTGRFTINHCISASEYFAELKDRIQLMFPLQFTGLLNKVDVEATIFHKTNVMVRNPYYEGEKELLTEDELLKLEKPLARNEGLSSEAGAIRHGVAKALCSFVTEEDIKMMRLAGLLTRDPRMKERLKPGQAGARRKFTWRKR</sequence>
<dbReference type="EMBL" id="MNPL01004420">
    <property type="protein sequence ID" value="OQR76770.1"/>
    <property type="molecule type" value="Genomic_DNA"/>
</dbReference>
<dbReference type="InterPro" id="IPR020568">
    <property type="entry name" value="Ribosomal_Su5_D2-typ_SF"/>
</dbReference>
<dbReference type="InParanoid" id="A0A1V9XTF5"/>
<dbReference type="GO" id="GO:0003735">
    <property type="term" value="F:structural constituent of ribosome"/>
    <property type="evidence" value="ECO:0007669"/>
    <property type="project" value="InterPro"/>
</dbReference>
<organism evidence="4 5">
    <name type="scientific">Tropilaelaps mercedesae</name>
    <dbReference type="NCBI Taxonomy" id="418985"/>
    <lineage>
        <taxon>Eukaryota</taxon>
        <taxon>Metazoa</taxon>
        <taxon>Ecdysozoa</taxon>
        <taxon>Arthropoda</taxon>
        <taxon>Chelicerata</taxon>
        <taxon>Arachnida</taxon>
        <taxon>Acari</taxon>
        <taxon>Parasitiformes</taxon>
        <taxon>Mesostigmata</taxon>
        <taxon>Gamasina</taxon>
        <taxon>Dermanyssoidea</taxon>
        <taxon>Laelapidae</taxon>
        <taxon>Tropilaelaps</taxon>
    </lineage>
</organism>
<gene>
    <name evidence="4" type="ORF">BIW11_07567</name>
</gene>
<reference evidence="4 5" key="1">
    <citation type="journal article" date="2017" name="Gigascience">
        <title>Draft genome of the honey bee ectoparasitic mite, Tropilaelaps mercedesae, is shaped by the parasitic life history.</title>
        <authorList>
            <person name="Dong X."/>
            <person name="Armstrong S.D."/>
            <person name="Xia D."/>
            <person name="Makepeace B.L."/>
            <person name="Darby A.C."/>
            <person name="Kadowaki T."/>
        </authorList>
    </citation>
    <scope>NUCLEOTIDE SEQUENCE [LARGE SCALE GENOMIC DNA]</scope>
    <source>
        <strain evidence="4">Wuxi-XJTLU</strain>
    </source>
</reference>
<evidence type="ECO:0000256" key="1">
    <source>
        <dbReference type="ARBA" id="ARBA00005251"/>
    </source>
</evidence>
<comment type="caution">
    <text evidence="4">The sequence shown here is derived from an EMBL/GenBank/DDBJ whole genome shotgun (WGS) entry which is preliminary data.</text>
</comment>
<dbReference type="InterPro" id="IPR014721">
    <property type="entry name" value="Ribsml_uS5_D2-typ_fold_subgr"/>
</dbReference>
<keyword evidence="3" id="KW-0687">Ribonucleoprotein</keyword>
<dbReference type="GO" id="GO:0005763">
    <property type="term" value="C:mitochondrial small ribosomal subunit"/>
    <property type="evidence" value="ECO:0007669"/>
    <property type="project" value="TreeGrafter"/>
</dbReference>
<dbReference type="GO" id="GO:0003723">
    <property type="term" value="F:RNA binding"/>
    <property type="evidence" value="ECO:0007669"/>
    <property type="project" value="TreeGrafter"/>
</dbReference>
<keyword evidence="5" id="KW-1185">Reference proteome</keyword>
<dbReference type="Pfam" id="PF00380">
    <property type="entry name" value="Ribosomal_S9"/>
    <property type="match status" value="2"/>
</dbReference>
<evidence type="ECO:0000256" key="3">
    <source>
        <dbReference type="ARBA" id="ARBA00023274"/>
    </source>
</evidence>
<dbReference type="GO" id="GO:0006412">
    <property type="term" value="P:translation"/>
    <property type="evidence" value="ECO:0007669"/>
    <property type="project" value="InterPro"/>
</dbReference>
<dbReference type="PANTHER" id="PTHR21569">
    <property type="entry name" value="RIBOSOMAL PROTEIN S9"/>
    <property type="match status" value="1"/>
</dbReference>
<dbReference type="Gene3D" id="3.30.230.10">
    <property type="match status" value="1"/>
</dbReference>
<name>A0A1V9XTF5_9ACAR</name>
<dbReference type="PANTHER" id="PTHR21569:SF1">
    <property type="entry name" value="SMALL RIBOSOMAL SUBUNIT PROTEIN US9M"/>
    <property type="match status" value="1"/>
</dbReference>
<dbReference type="AlphaFoldDB" id="A0A1V9XTF5"/>
<evidence type="ECO:0000256" key="2">
    <source>
        <dbReference type="ARBA" id="ARBA00022980"/>
    </source>
</evidence>
<dbReference type="SUPFAM" id="SSF54211">
    <property type="entry name" value="Ribosomal protein S5 domain 2-like"/>
    <property type="match status" value="1"/>
</dbReference>
<dbReference type="OrthoDB" id="10254627at2759"/>
<accession>A0A1V9XTF5</accession>
<evidence type="ECO:0000313" key="4">
    <source>
        <dbReference type="EMBL" id="OQR76770.1"/>
    </source>
</evidence>
<proteinExistence type="inferred from homology"/>
<evidence type="ECO:0000313" key="5">
    <source>
        <dbReference type="Proteomes" id="UP000192247"/>
    </source>
</evidence>